<comment type="subcellular location">
    <subcellularLocation>
        <location evidence="1">Cell inner membrane</location>
        <topology evidence="1">Multi-pass membrane protein</topology>
    </subcellularLocation>
    <subcellularLocation>
        <location evidence="9">Cell membrane</location>
        <topology evidence="9">Multi-pass membrane protein</topology>
    </subcellularLocation>
</comment>
<keyword evidence="4" id="KW-1003">Cell membrane</keyword>
<dbReference type="GO" id="GO:0022857">
    <property type="term" value="F:transmembrane transporter activity"/>
    <property type="evidence" value="ECO:0007669"/>
    <property type="project" value="InterPro"/>
</dbReference>
<dbReference type="AlphaFoldDB" id="A0A1Y5T3T0"/>
<organism evidence="11 12">
    <name type="scientific">Aquimixticola soesokkakensis</name>
    <dbReference type="NCBI Taxonomy" id="1519096"/>
    <lineage>
        <taxon>Bacteria</taxon>
        <taxon>Pseudomonadati</taxon>
        <taxon>Pseudomonadota</taxon>
        <taxon>Alphaproteobacteria</taxon>
        <taxon>Rhodobacterales</taxon>
        <taxon>Paracoccaceae</taxon>
        <taxon>Aquimixticola</taxon>
    </lineage>
</organism>
<dbReference type="CDD" id="cd06261">
    <property type="entry name" value="TM_PBP2"/>
    <property type="match status" value="1"/>
</dbReference>
<feature type="transmembrane region" description="Helical" evidence="9">
    <location>
        <begin position="321"/>
        <end position="340"/>
    </location>
</feature>
<feature type="transmembrane region" description="Helical" evidence="9">
    <location>
        <begin position="274"/>
        <end position="293"/>
    </location>
</feature>
<feature type="domain" description="ABC transmembrane type-1" evidence="10">
    <location>
        <begin position="93"/>
        <end position="394"/>
    </location>
</feature>
<keyword evidence="12" id="KW-1185">Reference proteome</keyword>
<dbReference type="InterPro" id="IPR000515">
    <property type="entry name" value="MetI-like"/>
</dbReference>
<sequence>MTAATDPDDSSGFKLSQLIYDTRYRAITIQVLTVLAVGWMAWELIGNLMSNLAARGKDVSFGFLLNPANYDITESLIPFSSTDTNLRATFVGLLNTLLVAFLGCILALIIGITAGVLRLSNNWIVAKLMTVYVEAFRNIPILLWIIAVFALLTEATPAPSAFRGDDPTSTMKLWDTVAITNRGTYIPRPIFEPGMGLVAIAFVLSIIGAIFFVRWSKKRFLETGKTLPNFWIALAIVFGVTALVFLVMGMPVSWSLPALTGFNFQGGLQINNPFLALWFALSLFTGAFIAEIVRGGILSVSKGQTEAAFALGMRPSKTMNLVILPQALRVIIPPIISQFLNLTKNSSLALAIGYVDLRGTIGGTTMNVTGRELECVILMMAIYLVISLIISSAMNLYNASVKLKER</sequence>
<feature type="transmembrane region" description="Helical" evidence="9">
    <location>
        <begin position="97"/>
        <end position="119"/>
    </location>
</feature>
<evidence type="ECO:0000256" key="9">
    <source>
        <dbReference type="RuleBase" id="RU363032"/>
    </source>
</evidence>
<gene>
    <name evidence="11" type="primary">glnM</name>
    <name evidence="11" type="ORF">AQS8620_02230</name>
</gene>
<evidence type="ECO:0000256" key="7">
    <source>
        <dbReference type="ARBA" id="ARBA00022989"/>
    </source>
</evidence>
<evidence type="ECO:0000313" key="12">
    <source>
        <dbReference type="Proteomes" id="UP000193862"/>
    </source>
</evidence>
<keyword evidence="8 9" id="KW-0472">Membrane</keyword>
<feature type="transmembrane region" description="Helical" evidence="9">
    <location>
        <begin position="195"/>
        <end position="215"/>
    </location>
</feature>
<evidence type="ECO:0000313" key="11">
    <source>
        <dbReference type="EMBL" id="SLN51674.1"/>
    </source>
</evidence>
<dbReference type="Pfam" id="PF00528">
    <property type="entry name" value="BPD_transp_1"/>
    <property type="match status" value="1"/>
</dbReference>
<name>A0A1Y5T3T0_9RHOB</name>
<evidence type="ECO:0000259" key="10">
    <source>
        <dbReference type="PROSITE" id="PS50928"/>
    </source>
</evidence>
<dbReference type="RefSeq" id="WP_085836960.1">
    <property type="nucleotide sequence ID" value="NZ_FWFS01000008.1"/>
</dbReference>
<dbReference type="InterPro" id="IPR035906">
    <property type="entry name" value="MetI-like_sf"/>
</dbReference>
<evidence type="ECO:0000256" key="5">
    <source>
        <dbReference type="ARBA" id="ARBA00022692"/>
    </source>
</evidence>
<keyword evidence="5 9" id="KW-0812">Transmembrane</keyword>
<accession>A0A1Y5T3T0</accession>
<dbReference type="PROSITE" id="PS50928">
    <property type="entry name" value="ABC_TM1"/>
    <property type="match status" value="1"/>
</dbReference>
<keyword evidence="6" id="KW-0029">Amino-acid transport</keyword>
<reference evidence="11 12" key="1">
    <citation type="submission" date="2017-03" db="EMBL/GenBank/DDBJ databases">
        <authorList>
            <person name="Afonso C.L."/>
            <person name="Miller P.J."/>
            <person name="Scott M.A."/>
            <person name="Spackman E."/>
            <person name="Goraichik I."/>
            <person name="Dimitrov K.M."/>
            <person name="Suarez D.L."/>
            <person name="Swayne D.E."/>
        </authorList>
    </citation>
    <scope>NUCLEOTIDE SEQUENCE [LARGE SCALE GENOMIC DNA]</scope>
    <source>
        <strain evidence="11 12">CECT 8620</strain>
    </source>
</reference>
<dbReference type="NCBIfam" id="TIGR01726">
    <property type="entry name" value="HEQRo_perm_3TM"/>
    <property type="match status" value="1"/>
</dbReference>
<dbReference type="GO" id="GO:0043190">
    <property type="term" value="C:ATP-binding cassette (ABC) transporter complex"/>
    <property type="evidence" value="ECO:0007669"/>
    <property type="project" value="InterPro"/>
</dbReference>
<dbReference type="GO" id="GO:0006865">
    <property type="term" value="P:amino acid transport"/>
    <property type="evidence" value="ECO:0007669"/>
    <property type="project" value="UniProtKB-KW"/>
</dbReference>
<feature type="transmembrane region" description="Helical" evidence="9">
    <location>
        <begin position="227"/>
        <end position="254"/>
    </location>
</feature>
<dbReference type="InterPro" id="IPR010065">
    <property type="entry name" value="AA_ABC_transptr_permease_3TM"/>
</dbReference>
<dbReference type="SUPFAM" id="SSF161098">
    <property type="entry name" value="MetI-like"/>
    <property type="match status" value="2"/>
</dbReference>
<feature type="transmembrane region" description="Helical" evidence="9">
    <location>
        <begin position="376"/>
        <end position="397"/>
    </location>
</feature>
<feature type="transmembrane region" description="Helical" evidence="9">
    <location>
        <begin position="131"/>
        <end position="152"/>
    </location>
</feature>
<dbReference type="EMBL" id="FWFS01000008">
    <property type="protein sequence ID" value="SLN51674.1"/>
    <property type="molecule type" value="Genomic_DNA"/>
</dbReference>
<feature type="transmembrane region" description="Helical" evidence="9">
    <location>
        <begin position="24"/>
        <end position="42"/>
    </location>
</feature>
<protein>
    <submittedName>
        <fullName evidence="11">Putative glutamine ABC transporter permease protein GlnM</fullName>
    </submittedName>
</protein>
<evidence type="ECO:0000256" key="6">
    <source>
        <dbReference type="ARBA" id="ARBA00022970"/>
    </source>
</evidence>
<keyword evidence="7 9" id="KW-1133">Transmembrane helix</keyword>
<evidence type="ECO:0000256" key="8">
    <source>
        <dbReference type="ARBA" id="ARBA00023136"/>
    </source>
</evidence>
<evidence type="ECO:0000256" key="2">
    <source>
        <dbReference type="ARBA" id="ARBA00010072"/>
    </source>
</evidence>
<dbReference type="PANTHER" id="PTHR30614:SF37">
    <property type="entry name" value="AMINO-ACID ABC TRANSPORTER PERMEASE PROTEIN YHDX-RELATED"/>
    <property type="match status" value="1"/>
</dbReference>
<proteinExistence type="inferred from homology"/>
<keyword evidence="3 9" id="KW-0813">Transport</keyword>
<evidence type="ECO:0000256" key="4">
    <source>
        <dbReference type="ARBA" id="ARBA00022475"/>
    </source>
</evidence>
<evidence type="ECO:0000256" key="3">
    <source>
        <dbReference type="ARBA" id="ARBA00022448"/>
    </source>
</evidence>
<dbReference type="PANTHER" id="PTHR30614">
    <property type="entry name" value="MEMBRANE COMPONENT OF AMINO ACID ABC TRANSPORTER"/>
    <property type="match status" value="1"/>
</dbReference>
<dbReference type="Gene3D" id="1.10.3720.10">
    <property type="entry name" value="MetI-like"/>
    <property type="match status" value="2"/>
</dbReference>
<dbReference type="Proteomes" id="UP000193862">
    <property type="component" value="Unassembled WGS sequence"/>
</dbReference>
<comment type="similarity">
    <text evidence="2">Belongs to the binding-protein-dependent transport system permease family. HisMQ subfamily.</text>
</comment>
<dbReference type="OrthoDB" id="9808531at2"/>
<dbReference type="InterPro" id="IPR043429">
    <property type="entry name" value="ArtM/GltK/GlnP/TcyL/YhdX-like"/>
</dbReference>
<evidence type="ECO:0000256" key="1">
    <source>
        <dbReference type="ARBA" id="ARBA00004429"/>
    </source>
</evidence>